<evidence type="ECO:0000259" key="1">
    <source>
        <dbReference type="Pfam" id="PF22481"/>
    </source>
</evidence>
<comment type="caution">
    <text evidence="2">The sequence shown here is derived from an EMBL/GenBank/DDBJ whole genome shotgun (WGS) entry which is preliminary data.</text>
</comment>
<name>A0ABS4FAZ2_9BACL</name>
<protein>
    <recommendedName>
        <fullName evidence="1">DUF6985 domain-containing protein</fullName>
    </recommendedName>
</protein>
<dbReference type="GeneID" id="95404520"/>
<organism evidence="2 3">
    <name type="scientific">Paenibacillus lactis</name>
    <dbReference type="NCBI Taxonomy" id="228574"/>
    <lineage>
        <taxon>Bacteria</taxon>
        <taxon>Bacillati</taxon>
        <taxon>Bacillota</taxon>
        <taxon>Bacilli</taxon>
        <taxon>Bacillales</taxon>
        <taxon>Paenibacillaceae</taxon>
        <taxon>Paenibacillus</taxon>
    </lineage>
</organism>
<dbReference type="Pfam" id="PF22481">
    <property type="entry name" value="DUF6985"/>
    <property type="match status" value="1"/>
</dbReference>
<sequence length="168" mass="18975">MTEGFHLEQVGSEDPEDECRMSGFGQLALFQCQVEYHFNTEDMRVKEAEAYIDTVLNALSAETIDEICERACEWKNEKMSSDTADYPTGLAEASGREILAFMSVGDVELYRNPYDRSDDTFGAILGGGTEWDAENGMEIIIRGSKVLEVREYLGYGEYAIWDEEEAMD</sequence>
<dbReference type="Proteomes" id="UP000706926">
    <property type="component" value="Unassembled WGS sequence"/>
</dbReference>
<feature type="domain" description="DUF6985" evidence="1">
    <location>
        <begin position="27"/>
        <end position="152"/>
    </location>
</feature>
<evidence type="ECO:0000313" key="3">
    <source>
        <dbReference type="Proteomes" id="UP000706926"/>
    </source>
</evidence>
<evidence type="ECO:0000313" key="2">
    <source>
        <dbReference type="EMBL" id="MBP1893426.1"/>
    </source>
</evidence>
<dbReference type="EMBL" id="JAGGKI010000005">
    <property type="protein sequence ID" value="MBP1893426.1"/>
    <property type="molecule type" value="Genomic_DNA"/>
</dbReference>
<gene>
    <name evidence="2" type="ORF">J2Z18_002528</name>
</gene>
<dbReference type="InterPro" id="IPR054254">
    <property type="entry name" value="DUF6985"/>
</dbReference>
<proteinExistence type="predicted"/>
<reference evidence="2 3" key="1">
    <citation type="submission" date="2021-03" db="EMBL/GenBank/DDBJ databases">
        <title>Genomic Encyclopedia of Type Strains, Phase IV (KMG-IV): sequencing the most valuable type-strain genomes for metagenomic binning, comparative biology and taxonomic classification.</title>
        <authorList>
            <person name="Goeker M."/>
        </authorList>
    </citation>
    <scope>NUCLEOTIDE SEQUENCE [LARGE SCALE GENOMIC DNA]</scope>
    <source>
        <strain evidence="2 3">DSM 15596</strain>
    </source>
</reference>
<keyword evidence="3" id="KW-1185">Reference proteome</keyword>
<dbReference type="RefSeq" id="WP_007127845.1">
    <property type="nucleotide sequence ID" value="NZ_CP139098.1"/>
</dbReference>
<accession>A0ABS4FAZ2</accession>